<organism evidence="2 3">
    <name type="scientific">Podarcis muralis</name>
    <name type="common">Wall lizard</name>
    <name type="synonym">Lacerta muralis</name>
    <dbReference type="NCBI Taxonomy" id="64176"/>
    <lineage>
        <taxon>Eukaryota</taxon>
        <taxon>Metazoa</taxon>
        <taxon>Chordata</taxon>
        <taxon>Craniata</taxon>
        <taxon>Vertebrata</taxon>
        <taxon>Euteleostomi</taxon>
        <taxon>Lepidosauria</taxon>
        <taxon>Squamata</taxon>
        <taxon>Bifurcata</taxon>
        <taxon>Unidentata</taxon>
        <taxon>Episquamata</taxon>
        <taxon>Laterata</taxon>
        <taxon>Lacertibaenia</taxon>
        <taxon>Lacertidae</taxon>
        <taxon>Podarcis</taxon>
    </lineage>
</organism>
<keyword evidence="3" id="KW-1185">Reference proteome</keyword>
<name>A0A670HXA5_PODMU</name>
<reference evidence="2" key="3">
    <citation type="submission" date="2025-09" db="UniProtKB">
        <authorList>
            <consortium name="Ensembl"/>
        </authorList>
    </citation>
    <scope>IDENTIFICATION</scope>
</reference>
<evidence type="ECO:0000313" key="3">
    <source>
        <dbReference type="Proteomes" id="UP000472272"/>
    </source>
</evidence>
<proteinExistence type="predicted"/>
<feature type="transmembrane region" description="Helical" evidence="1">
    <location>
        <begin position="12"/>
        <end position="33"/>
    </location>
</feature>
<dbReference type="InterPro" id="IPR012575">
    <property type="entry name" value="NDUB1"/>
</dbReference>
<dbReference type="AlphaFoldDB" id="A0A670HXA5"/>
<evidence type="ECO:0000313" key="2">
    <source>
        <dbReference type="Ensembl" id="ENSPMRP00000004359.1"/>
    </source>
</evidence>
<sequence length="61" mass="7133">MVNILHLVQDHWAGTLVPIGFALGCYFVHRIIVKANKSDKRHLFTYSLSPPVDLSYWWKCF</sequence>
<evidence type="ECO:0000256" key="1">
    <source>
        <dbReference type="SAM" id="Phobius"/>
    </source>
</evidence>
<accession>A0A670HXA5</accession>
<dbReference type="Pfam" id="PF08040">
    <property type="entry name" value="NADH_oxidored"/>
    <property type="match status" value="1"/>
</dbReference>
<reference evidence="2" key="2">
    <citation type="submission" date="2025-08" db="UniProtKB">
        <authorList>
            <consortium name="Ensembl"/>
        </authorList>
    </citation>
    <scope>IDENTIFICATION</scope>
</reference>
<keyword evidence="1" id="KW-1133">Transmembrane helix</keyword>
<keyword evidence="1" id="KW-0812">Transmembrane</keyword>
<keyword evidence="1" id="KW-0472">Membrane</keyword>
<dbReference type="GO" id="GO:0005739">
    <property type="term" value="C:mitochondrion"/>
    <property type="evidence" value="ECO:0007669"/>
    <property type="project" value="InterPro"/>
</dbReference>
<reference evidence="2 3" key="1">
    <citation type="journal article" date="2019" name="Proc. Natl. Acad. Sci. U.S.A.">
        <title>Regulatory changes in pterin and carotenoid genes underlie balanced color polymorphisms in the wall lizard.</title>
        <authorList>
            <person name="Andrade P."/>
            <person name="Pinho C."/>
            <person name="Perez I de Lanuza G."/>
            <person name="Afonso S."/>
            <person name="Brejcha J."/>
            <person name="Rubin C.J."/>
            <person name="Wallerman O."/>
            <person name="Pereira P."/>
            <person name="Sabatino S.J."/>
            <person name="Bellati A."/>
            <person name="Pellitteri-Rosa D."/>
            <person name="Bosakova Z."/>
            <person name="Bunikis I."/>
            <person name="Carretero M.A."/>
            <person name="Feiner N."/>
            <person name="Marsik P."/>
            <person name="Pauperio F."/>
            <person name="Salvi D."/>
            <person name="Soler L."/>
            <person name="While G.M."/>
            <person name="Uller T."/>
            <person name="Font E."/>
            <person name="Andersson L."/>
            <person name="Carneiro M."/>
        </authorList>
    </citation>
    <scope>NUCLEOTIDE SEQUENCE</scope>
</reference>
<dbReference type="Proteomes" id="UP000472272">
    <property type="component" value="Chromosome 3"/>
</dbReference>
<protein>
    <submittedName>
        <fullName evidence="2">Uncharacterized protein</fullName>
    </submittedName>
</protein>
<dbReference type="Ensembl" id="ENSPMRT00000004652.1">
    <property type="protein sequence ID" value="ENSPMRP00000004359.1"/>
    <property type="gene ID" value="ENSPMRG00000002976.1"/>
</dbReference>